<dbReference type="RefSeq" id="WP_222850657.1">
    <property type="nucleotide sequence ID" value="NZ_JAKLYE010000013.1"/>
</dbReference>
<feature type="region of interest" description="Disordered" evidence="1">
    <location>
        <begin position="51"/>
        <end position="72"/>
    </location>
</feature>
<dbReference type="EMBL" id="SHQV01000025">
    <property type="protein sequence ID" value="TCE42790.1"/>
    <property type="molecule type" value="Genomic_DNA"/>
</dbReference>
<evidence type="ECO:0000313" key="3">
    <source>
        <dbReference type="Proteomes" id="UP000293319"/>
    </source>
</evidence>
<gene>
    <name evidence="2" type="ORF">MCC10044_1903</name>
</gene>
<dbReference type="Proteomes" id="UP000293319">
    <property type="component" value="Unassembled WGS sequence"/>
</dbReference>
<evidence type="ECO:0000256" key="1">
    <source>
        <dbReference type="SAM" id="MobiDB-lite"/>
    </source>
</evidence>
<name>A0AB74H8M8_BIFLL</name>
<reference evidence="2 3" key="1">
    <citation type="journal article" date="2018" name="Sci. Rep.">
        <title>Genomic diversity and distribution of Bifidobacterium longum subsp. longum across the human lifespan.</title>
        <authorList>
            <person name="Odamaki T."/>
            <person name="Bottacini F."/>
            <person name="Kato K."/>
            <person name="Mitsuyama E."/>
            <person name="Yoshida K."/>
            <person name="Horigome A."/>
            <person name="Xiao J.Z."/>
            <person name="van Sinderen D."/>
        </authorList>
    </citation>
    <scope>NUCLEOTIDE SEQUENCE [LARGE SCALE GENOMIC DNA]</scope>
    <source>
        <strain evidence="2 3">MCC10044</strain>
    </source>
</reference>
<protein>
    <submittedName>
        <fullName evidence="2">Transposase</fullName>
    </submittedName>
</protein>
<dbReference type="AlphaFoldDB" id="A0AB74H8M8"/>
<organism evidence="2 3">
    <name type="scientific">Bifidobacterium longum subsp. longum</name>
    <dbReference type="NCBI Taxonomy" id="1679"/>
    <lineage>
        <taxon>Bacteria</taxon>
        <taxon>Bacillati</taxon>
        <taxon>Actinomycetota</taxon>
        <taxon>Actinomycetes</taxon>
        <taxon>Bifidobacteriales</taxon>
        <taxon>Bifidobacteriaceae</taxon>
        <taxon>Bifidobacterium</taxon>
    </lineage>
</organism>
<evidence type="ECO:0000313" key="2">
    <source>
        <dbReference type="EMBL" id="TCE42790.1"/>
    </source>
</evidence>
<comment type="caution">
    <text evidence="2">The sequence shown here is derived from an EMBL/GenBank/DDBJ whole genome shotgun (WGS) entry which is preliminary data.</text>
</comment>
<sequence>MAERVFDRMKHYRKAATRHDRLDETFLANLQLILIAIYLKKTQPKTQLVQTHANTNTSTPALRQSSGYDWQI</sequence>
<proteinExistence type="predicted"/>
<accession>A0AB74H8M8</accession>